<feature type="domain" description="L-lysine epsilon oxidase C-terminal" evidence="3">
    <location>
        <begin position="398"/>
        <end position="554"/>
    </location>
</feature>
<dbReference type="InterPro" id="IPR012347">
    <property type="entry name" value="Ferritin-like"/>
</dbReference>
<evidence type="ECO:0000259" key="3">
    <source>
        <dbReference type="Pfam" id="PF18417"/>
    </source>
</evidence>
<dbReference type="InterPro" id="IPR026820">
    <property type="entry name" value="VioB/RebD_dom"/>
</dbReference>
<protein>
    <recommendedName>
        <fullName evidence="6">Ferritin-like-domain-containing protein</fullName>
    </recommendedName>
</protein>
<dbReference type="Pfam" id="PF18417">
    <property type="entry name" value="LodA_C"/>
    <property type="match status" value="1"/>
</dbReference>
<organism evidence="4 5">
    <name type="scientific">Glomus cerebriforme</name>
    <dbReference type="NCBI Taxonomy" id="658196"/>
    <lineage>
        <taxon>Eukaryota</taxon>
        <taxon>Fungi</taxon>
        <taxon>Fungi incertae sedis</taxon>
        <taxon>Mucoromycota</taxon>
        <taxon>Glomeromycotina</taxon>
        <taxon>Glomeromycetes</taxon>
        <taxon>Glomerales</taxon>
        <taxon>Glomeraceae</taxon>
        <taxon>Glomus</taxon>
    </lineage>
</organism>
<dbReference type="InterPro" id="IPR041168">
    <property type="entry name" value="LodA_N"/>
</dbReference>
<dbReference type="AlphaFoldDB" id="A0A397S9R3"/>
<sequence>MTTPEYDSFAIFPAINVARIGNAKDYYVGSEIPGVYVGKGNPDFEFKVGGKIKPQAARFRIYGYKDNMNLGEIDLSKFNGKVEIKWTVVLANKKAAHKCFTGIKEHNQQSTLRNADWPHDRSTLMAIQEQSLTFNGIGILPDCKEFKPRVYRKYIEDKDNYKFGQQLYLGKMIMEKEGSLLIIGGKGESGSIKEDVLITNYVNNDYWYDDTSDGSVDATVTITTYGENNVIISKELPNREGKSWVLVAPPKYAPGIPNVVSLYQTILETQHPVDPDYPANDPVNYLNSDTKEERKKKMKVNYYRDIHPIFVAVCRNSWVNKMGFMGHGSDKPGNFLSPDLETKLSTPPSGQDDEYKNMREGIFSRVRILPELASTFEYDGQAYDYFMPPLSGNDGDANPSYPDTYLTVTRGQYFLLQKWANGEFEKGNIPPDYNYHYYDIDNGQQKLTYGDHNLDFQDMVAEILGDVSEQDKLVAQVQFLNKAALEWCVGGPFYPGIEMAYLAYDKNTFNDKYDFRINSNMFQPEDINAYMALPWQADFNECNTNWWPAQRPDIVIPIEIYEKSEKRKIQLGDFVKWTRGFRHDEPKDKPKWGDMDMVRVWDRLGFVVEKENILGNNKAFVEVEYADIYGIKVKDYESPTLDDLYDLLKIALQLELSTIPPYLYAMYSIKQKMKIGDIVRYKILHVAAEEMLHASLVANLMVAILYRNL</sequence>
<dbReference type="OrthoDB" id="2427302at2759"/>
<feature type="domain" description="Iminophenyl-pyruvate dimer synthase" evidence="1">
    <location>
        <begin position="648"/>
        <end position="704"/>
    </location>
</feature>
<feature type="domain" description="L-Lysine epsilon oxidase N-terminal" evidence="2">
    <location>
        <begin position="12"/>
        <end position="223"/>
    </location>
</feature>
<dbReference type="Proteomes" id="UP000265703">
    <property type="component" value="Unassembled WGS sequence"/>
</dbReference>
<gene>
    <name evidence="4" type="ORF">C1645_845913</name>
</gene>
<evidence type="ECO:0008006" key="6">
    <source>
        <dbReference type="Google" id="ProtNLM"/>
    </source>
</evidence>
<keyword evidence="5" id="KW-1185">Reference proteome</keyword>
<evidence type="ECO:0000313" key="5">
    <source>
        <dbReference type="Proteomes" id="UP000265703"/>
    </source>
</evidence>
<reference evidence="4 5" key="1">
    <citation type="submission" date="2018-06" db="EMBL/GenBank/DDBJ databases">
        <title>Comparative genomics reveals the genomic features of Rhizophagus irregularis, R. cerebriforme, R. diaphanum and Gigaspora rosea, and their symbiotic lifestyle signature.</title>
        <authorList>
            <person name="Morin E."/>
            <person name="San Clemente H."/>
            <person name="Chen E.C.H."/>
            <person name="De La Providencia I."/>
            <person name="Hainaut M."/>
            <person name="Kuo A."/>
            <person name="Kohler A."/>
            <person name="Murat C."/>
            <person name="Tang N."/>
            <person name="Roy S."/>
            <person name="Loubradou J."/>
            <person name="Henrissat B."/>
            <person name="Grigoriev I.V."/>
            <person name="Corradi N."/>
            <person name="Roux C."/>
            <person name="Martin F.M."/>
        </authorList>
    </citation>
    <scope>NUCLEOTIDE SEQUENCE [LARGE SCALE GENOMIC DNA]</scope>
    <source>
        <strain evidence="4 5">DAOM 227022</strain>
    </source>
</reference>
<proteinExistence type="predicted"/>
<dbReference type="Pfam" id="PF17990">
    <property type="entry name" value="LodA_N"/>
    <property type="match status" value="1"/>
</dbReference>
<name>A0A397S9R3_9GLOM</name>
<dbReference type="EMBL" id="QKYT01001283">
    <property type="protein sequence ID" value="RIA79461.1"/>
    <property type="molecule type" value="Genomic_DNA"/>
</dbReference>
<comment type="caution">
    <text evidence="4">The sequence shown here is derived from an EMBL/GenBank/DDBJ whole genome shotgun (WGS) entry which is preliminary data.</text>
</comment>
<dbReference type="Gene3D" id="1.20.1260.10">
    <property type="match status" value="1"/>
</dbReference>
<dbReference type="STRING" id="658196.A0A397S9R3"/>
<evidence type="ECO:0000259" key="1">
    <source>
        <dbReference type="Pfam" id="PF12902"/>
    </source>
</evidence>
<evidence type="ECO:0000313" key="4">
    <source>
        <dbReference type="EMBL" id="RIA79461.1"/>
    </source>
</evidence>
<dbReference type="InterPro" id="IPR041173">
    <property type="entry name" value="LodA_C"/>
</dbReference>
<evidence type="ECO:0000259" key="2">
    <source>
        <dbReference type="Pfam" id="PF17990"/>
    </source>
</evidence>
<accession>A0A397S9R3</accession>
<dbReference type="Pfam" id="PF12902">
    <property type="entry name" value="Ferritin-like"/>
    <property type="match status" value="1"/>
</dbReference>